<dbReference type="EMBL" id="JAQQFN010000004">
    <property type="protein sequence ID" value="MFL9882807.1"/>
    <property type="molecule type" value="Genomic_DNA"/>
</dbReference>
<comment type="caution">
    <text evidence="1">The sequence shown here is derived from an EMBL/GenBank/DDBJ whole genome shotgun (WGS) entry which is preliminary data.</text>
</comment>
<evidence type="ECO:0000313" key="2">
    <source>
        <dbReference type="Proteomes" id="UP001629249"/>
    </source>
</evidence>
<protein>
    <submittedName>
        <fullName evidence="1">Uncharacterized protein</fullName>
    </submittedName>
</protein>
<keyword evidence="2" id="KW-1185">Reference proteome</keyword>
<dbReference type="RefSeq" id="WP_408327416.1">
    <property type="nucleotide sequence ID" value="NZ_JAQQFH010000004.1"/>
</dbReference>
<reference evidence="1 2" key="1">
    <citation type="journal article" date="2024" name="Chem. Sci.">
        <title>Discovery of megapolipeptins by genome mining of a Burkholderiales bacteria collection.</title>
        <authorList>
            <person name="Paulo B.S."/>
            <person name="Recchia M.J.J."/>
            <person name="Lee S."/>
            <person name="Fergusson C.H."/>
            <person name="Romanowski S.B."/>
            <person name="Hernandez A."/>
            <person name="Krull N."/>
            <person name="Liu D.Y."/>
            <person name="Cavanagh H."/>
            <person name="Bos A."/>
            <person name="Gray C.A."/>
            <person name="Murphy B.T."/>
            <person name="Linington R.G."/>
            <person name="Eustaquio A.S."/>
        </authorList>
    </citation>
    <scope>NUCLEOTIDE SEQUENCE [LARGE SCALE GENOMIC DNA]</scope>
    <source>
        <strain evidence="1 2">RL16-012-BIC-B</strain>
    </source>
</reference>
<dbReference type="Proteomes" id="UP001629249">
    <property type="component" value="Unassembled WGS sequence"/>
</dbReference>
<evidence type="ECO:0000313" key="1">
    <source>
        <dbReference type="EMBL" id="MFL9882807.1"/>
    </source>
</evidence>
<sequence length="63" mass="6599">MKDFFAGVDMSDEFNRPPRQLARTAGYGGCAIVPGSRPYPINAMAPGAPAVDDPGCLEALTLT</sequence>
<proteinExistence type="predicted"/>
<name>A0ABW8ZHX4_9BURK</name>
<accession>A0ABW8ZHX4</accession>
<gene>
    <name evidence="1" type="ORF">PQR66_07210</name>
</gene>
<organism evidence="1 2">
    <name type="scientific">Paraburkholderia agricolaris</name>
    <dbReference type="NCBI Taxonomy" id="2152888"/>
    <lineage>
        <taxon>Bacteria</taxon>
        <taxon>Pseudomonadati</taxon>
        <taxon>Pseudomonadota</taxon>
        <taxon>Betaproteobacteria</taxon>
        <taxon>Burkholderiales</taxon>
        <taxon>Burkholderiaceae</taxon>
        <taxon>Paraburkholderia</taxon>
    </lineage>
</organism>